<dbReference type="AlphaFoldDB" id="X1U4E4"/>
<keyword evidence="1" id="KW-0472">Membrane</keyword>
<dbReference type="EMBL" id="BARW01006214">
    <property type="protein sequence ID" value="GAI87174.1"/>
    <property type="molecule type" value="Genomic_DNA"/>
</dbReference>
<comment type="caution">
    <text evidence="2">The sequence shown here is derived from an EMBL/GenBank/DDBJ whole genome shotgun (WGS) entry which is preliminary data.</text>
</comment>
<keyword evidence="1" id="KW-0812">Transmembrane</keyword>
<evidence type="ECO:0000256" key="1">
    <source>
        <dbReference type="SAM" id="Phobius"/>
    </source>
</evidence>
<feature type="transmembrane region" description="Helical" evidence="1">
    <location>
        <begin position="43"/>
        <end position="65"/>
    </location>
</feature>
<sequence>MAKQGSKVLNFIAWLTGVIVSLAVGFAMVGGTLTLPTWLGGDIVAMIAGYIVLITTAIGVILAIINYK</sequence>
<protein>
    <recommendedName>
        <fullName evidence="3">MotA/TolQ/ExbB proton channel domain-containing protein</fullName>
    </recommendedName>
</protein>
<name>X1U4E4_9ZZZZ</name>
<reference evidence="2" key="1">
    <citation type="journal article" date="2014" name="Front. Microbiol.">
        <title>High frequency of phylogenetically diverse reductive dehalogenase-homologous genes in deep subseafloor sedimentary metagenomes.</title>
        <authorList>
            <person name="Kawai M."/>
            <person name="Futagami T."/>
            <person name="Toyoda A."/>
            <person name="Takaki Y."/>
            <person name="Nishi S."/>
            <person name="Hori S."/>
            <person name="Arai W."/>
            <person name="Tsubouchi T."/>
            <person name="Morono Y."/>
            <person name="Uchiyama I."/>
            <person name="Ito T."/>
            <person name="Fujiyama A."/>
            <person name="Inagaki F."/>
            <person name="Takami H."/>
        </authorList>
    </citation>
    <scope>NUCLEOTIDE SEQUENCE</scope>
    <source>
        <strain evidence="2">Expedition CK06-06</strain>
    </source>
</reference>
<evidence type="ECO:0008006" key="3">
    <source>
        <dbReference type="Google" id="ProtNLM"/>
    </source>
</evidence>
<accession>X1U4E4</accession>
<gene>
    <name evidence="2" type="ORF">S12H4_13033</name>
</gene>
<feature type="transmembrane region" description="Helical" evidence="1">
    <location>
        <begin position="12"/>
        <end position="31"/>
    </location>
</feature>
<evidence type="ECO:0000313" key="2">
    <source>
        <dbReference type="EMBL" id="GAI87174.1"/>
    </source>
</evidence>
<organism evidence="2">
    <name type="scientific">marine sediment metagenome</name>
    <dbReference type="NCBI Taxonomy" id="412755"/>
    <lineage>
        <taxon>unclassified sequences</taxon>
        <taxon>metagenomes</taxon>
        <taxon>ecological metagenomes</taxon>
    </lineage>
</organism>
<keyword evidence="1" id="KW-1133">Transmembrane helix</keyword>
<proteinExistence type="predicted"/>